<evidence type="ECO:0000313" key="1">
    <source>
        <dbReference type="EMBL" id="SCM81559.1"/>
    </source>
</evidence>
<reference evidence="1" key="1">
    <citation type="submission" date="2016-08" db="EMBL/GenBank/DDBJ databases">
        <authorList>
            <person name="Seilhamer J.J."/>
        </authorList>
    </citation>
    <scope>NUCLEOTIDE SEQUENCE</scope>
    <source>
        <strain evidence="1">86</strain>
    </source>
</reference>
<proteinExistence type="predicted"/>
<sequence>MNTERKHPKYQIPNEPHAKHRYESALKHVQLAREAGKNSEEIHEVFRKVMNFDSKNIENISQDEAHKKYRTAVIHARKALENGKTPEEAHEIYRNILSGNTAGKCHHKVD</sequence>
<protein>
    <submittedName>
        <fullName evidence="1">Uncharacterized protein</fullName>
    </submittedName>
</protein>
<dbReference type="EMBL" id="FMJE01000004">
    <property type="protein sequence ID" value="SCM81559.1"/>
    <property type="molecule type" value="Genomic_DNA"/>
</dbReference>
<dbReference type="AlphaFoldDB" id="A0A212LVV8"/>
<name>A0A212LVV8_9FIRM</name>
<gene>
    <name evidence="1" type="ORF">KL86SPO_40043</name>
</gene>
<dbReference type="RefSeq" id="WP_288184556.1">
    <property type="nucleotide sequence ID" value="NZ_LT608335.1"/>
</dbReference>
<accession>A0A212LVV8</accession>
<organism evidence="1">
    <name type="scientific">uncultured Sporomusa sp</name>
    <dbReference type="NCBI Taxonomy" id="307249"/>
    <lineage>
        <taxon>Bacteria</taxon>
        <taxon>Bacillati</taxon>
        <taxon>Bacillota</taxon>
        <taxon>Negativicutes</taxon>
        <taxon>Selenomonadales</taxon>
        <taxon>Sporomusaceae</taxon>
        <taxon>Sporomusa</taxon>
        <taxon>environmental samples</taxon>
    </lineage>
</organism>